<comment type="caution">
    <text evidence="2">The sequence shown here is derived from an EMBL/GenBank/DDBJ whole genome shotgun (WGS) entry which is preliminary data.</text>
</comment>
<keyword evidence="3" id="KW-1185">Reference proteome</keyword>
<feature type="non-terminal residue" evidence="2">
    <location>
        <position position="1"/>
    </location>
</feature>
<dbReference type="Pfam" id="PF07762">
    <property type="entry name" value="DUF1618"/>
    <property type="match status" value="1"/>
</dbReference>
<evidence type="ECO:0000313" key="2">
    <source>
        <dbReference type="EMBL" id="TVU32210.1"/>
    </source>
</evidence>
<organism evidence="2 3">
    <name type="scientific">Eragrostis curvula</name>
    <name type="common">weeping love grass</name>
    <dbReference type="NCBI Taxonomy" id="38414"/>
    <lineage>
        <taxon>Eukaryota</taxon>
        <taxon>Viridiplantae</taxon>
        <taxon>Streptophyta</taxon>
        <taxon>Embryophyta</taxon>
        <taxon>Tracheophyta</taxon>
        <taxon>Spermatophyta</taxon>
        <taxon>Magnoliopsida</taxon>
        <taxon>Liliopsida</taxon>
        <taxon>Poales</taxon>
        <taxon>Poaceae</taxon>
        <taxon>PACMAD clade</taxon>
        <taxon>Chloridoideae</taxon>
        <taxon>Eragrostideae</taxon>
        <taxon>Eragrostidinae</taxon>
        <taxon>Eragrostis</taxon>
    </lineage>
</organism>
<dbReference type="AlphaFoldDB" id="A0A5J9VBL8"/>
<feature type="domain" description="DUF1618" evidence="1">
    <location>
        <begin position="220"/>
        <end position="362"/>
    </location>
</feature>
<dbReference type="Gramene" id="TVU32210">
    <property type="protein sequence ID" value="TVU32210"/>
    <property type="gene ID" value="EJB05_23932"/>
</dbReference>
<sequence>MQMPEPAAAARCSGHPASCVLLDTIGRNDFFVNATTAGTVTSAGWLFEVTFELVDPPSLSRCFFRYAGPPTSGRSGNNMTSVTVTVSGADGAFLLVRLGFPEPGFTYRTAHDVFVYRAGPGAPSLQLVPPRPDRLSRYPINLLSGYVAVLSCDDDGHCLVVVPKRQHEPFFFYHLDIFSTKAGSWSEKIAKVADDTEPFYGGKILPSRVFSVDGGGLMAWVDVRHGILLCNVLDEDPQVRMIELPPLSPVNKHFGTEMDLNSIRDVAFSDGSFRFIELEHPDSDDDNPEQYRWTANMFKRTVDPQDSWELCGTVDSAELSPADSCFPDLCPPIWDEEEKRLTLDEVLCQYVTLNMYRDDVAYIKGKLDARDPDGWVLAVDTRNNKLERVQPFSEMVRYVCTVLQCDLSKYLSKGSRVME</sequence>
<dbReference type="PANTHER" id="PTHR33074">
    <property type="entry name" value="EXPRESSED PROTEIN-RELATED"/>
    <property type="match status" value="1"/>
</dbReference>
<evidence type="ECO:0000259" key="1">
    <source>
        <dbReference type="Pfam" id="PF07762"/>
    </source>
</evidence>
<proteinExistence type="predicted"/>
<gene>
    <name evidence="2" type="ORF">EJB05_23932</name>
</gene>
<name>A0A5J9VBL8_9POAL</name>
<dbReference type="InterPro" id="IPR011676">
    <property type="entry name" value="DUF1618"/>
</dbReference>
<dbReference type="OrthoDB" id="624463at2759"/>
<evidence type="ECO:0000313" key="3">
    <source>
        <dbReference type="Proteomes" id="UP000324897"/>
    </source>
</evidence>
<dbReference type="Proteomes" id="UP000324897">
    <property type="component" value="Chromosome 1"/>
</dbReference>
<reference evidence="2 3" key="1">
    <citation type="journal article" date="2019" name="Sci. Rep.">
        <title>A high-quality genome of Eragrostis curvula grass provides insights into Poaceae evolution and supports new strategies to enhance forage quality.</title>
        <authorList>
            <person name="Carballo J."/>
            <person name="Santos B.A.C.M."/>
            <person name="Zappacosta D."/>
            <person name="Garbus I."/>
            <person name="Selva J.P."/>
            <person name="Gallo C.A."/>
            <person name="Diaz A."/>
            <person name="Albertini E."/>
            <person name="Caccamo M."/>
            <person name="Echenique V."/>
        </authorList>
    </citation>
    <scope>NUCLEOTIDE SEQUENCE [LARGE SCALE GENOMIC DNA]</scope>
    <source>
        <strain evidence="3">cv. Victoria</strain>
        <tissue evidence="2">Leaf</tissue>
    </source>
</reference>
<dbReference type="EMBL" id="RWGY01000011">
    <property type="protein sequence ID" value="TVU32210.1"/>
    <property type="molecule type" value="Genomic_DNA"/>
</dbReference>
<accession>A0A5J9VBL8</accession>
<protein>
    <recommendedName>
        <fullName evidence="1">DUF1618 domain-containing protein</fullName>
    </recommendedName>
</protein>
<dbReference type="PANTHER" id="PTHR33074:SF127">
    <property type="entry name" value="OS04G0388000 PROTEIN"/>
    <property type="match status" value="1"/>
</dbReference>